<evidence type="ECO:0000259" key="1">
    <source>
        <dbReference type="PROSITE" id="PS51186"/>
    </source>
</evidence>
<dbReference type="PANTHER" id="PTHR43792:SF1">
    <property type="entry name" value="N-ACETYLTRANSFERASE DOMAIN-CONTAINING PROTEIN"/>
    <property type="match status" value="1"/>
</dbReference>
<comment type="caution">
    <text evidence="2">The sequence shown here is derived from an EMBL/GenBank/DDBJ whole genome shotgun (WGS) entry which is preliminary data.</text>
</comment>
<dbReference type="SUPFAM" id="SSF55729">
    <property type="entry name" value="Acyl-CoA N-acyltransferases (Nat)"/>
    <property type="match status" value="1"/>
</dbReference>
<dbReference type="AlphaFoldDB" id="A0A926NSY3"/>
<dbReference type="InterPro" id="IPR000182">
    <property type="entry name" value="GNAT_dom"/>
</dbReference>
<accession>A0A926NSY3</accession>
<dbReference type="PANTHER" id="PTHR43792">
    <property type="entry name" value="GNAT FAMILY, PUTATIVE (AFU_ORTHOLOGUE AFUA_3G00765)-RELATED-RELATED"/>
    <property type="match status" value="1"/>
</dbReference>
<protein>
    <submittedName>
        <fullName evidence="2">GNAT family N-acetyltransferase</fullName>
    </submittedName>
</protein>
<sequence length="168" mass="19137">MNRVVISTKRLNLRKMRIDDVENLQEIFSDQIAMKYYPSTKNEKETISWISWTIDNYKNYGAGLWIVERKDTGAFLGQCGIVPQKIDGKTEMEIGYLFARRSWGNGYATEAAGACKEYGFGQLQLSKLISLPDVKNERSIKVAKRIGMKAEKTINKWGKEVLLFSALA</sequence>
<dbReference type="InterPro" id="IPR016181">
    <property type="entry name" value="Acyl_CoA_acyltransferase"/>
</dbReference>
<keyword evidence="3" id="KW-1185">Reference proteome</keyword>
<evidence type="ECO:0000313" key="3">
    <source>
        <dbReference type="Proteomes" id="UP000626844"/>
    </source>
</evidence>
<dbReference type="Gene3D" id="3.40.630.30">
    <property type="match status" value="1"/>
</dbReference>
<evidence type="ECO:0000313" key="2">
    <source>
        <dbReference type="EMBL" id="MBD1383346.1"/>
    </source>
</evidence>
<dbReference type="EMBL" id="JACXAI010000051">
    <property type="protein sequence ID" value="MBD1383346.1"/>
    <property type="molecule type" value="Genomic_DNA"/>
</dbReference>
<feature type="domain" description="N-acetyltransferase" evidence="1">
    <location>
        <begin position="11"/>
        <end position="168"/>
    </location>
</feature>
<dbReference type="GO" id="GO:0016747">
    <property type="term" value="F:acyltransferase activity, transferring groups other than amino-acyl groups"/>
    <property type="evidence" value="ECO:0007669"/>
    <property type="project" value="InterPro"/>
</dbReference>
<dbReference type="Proteomes" id="UP000626844">
    <property type="component" value="Unassembled WGS sequence"/>
</dbReference>
<name>A0A926NSY3_9BACI</name>
<dbReference type="InterPro" id="IPR051531">
    <property type="entry name" value="N-acetyltransferase"/>
</dbReference>
<dbReference type="RefSeq" id="WP_191162420.1">
    <property type="nucleotide sequence ID" value="NZ_JACXAI010000051.1"/>
</dbReference>
<proteinExistence type="predicted"/>
<organism evidence="2 3">
    <name type="scientific">Metabacillus arenae</name>
    <dbReference type="NCBI Taxonomy" id="2771434"/>
    <lineage>
        <taxon>Bacteria</taxon>
        <taxon>Bacillati</taxon>
        <taxon>Bacillota</taxon>
        <taxon>Bacilli</taxon>
        <taxon>Bacillales</taxon>
        <taxon>Bacillaceae</taxon>
        <taxon>Metabacillus</taxon>
    </lineage>
</organism>
<dbReference type="Pfam" id="PF13302">
    <property type="entry name" value="Acetyltransf_3"/>
    <property type="match status" value="1"/>
</dbReference>
<reference evidence="2" key="1">
    <citation type="submission" date="2020-09" db="EMBL/GenBank/DDBJ databases">
        <title>A novel bacterium of genus Bacillus, isolated from South China Sea.</title>
        <authorList>
            <person name="Huang H."/>
            <person name="Mo K."/>
            <person name="Hu Y."/>
        </authorList>
    </citation>
    <scope>NUCLEOTIDE SEQUENCE</scope>
    <source>
        <strain evidence="2">IB182487</strain>
    </source>
</reference>
<gene>
    <name evidence="2" type="ORF">IC621_24475</name>
</gene>
<dbReference type="PROSITE" id="PS51186">
    <property type="entry name" value="GNAT"/>
    <property type="match status" value="1"/>
</dbReference>